<dbReference type="Proteomes" id="UP000622552">
    <property type="component" value="Unassembled WGS sequence"/>
</dbReference>
<feature type="transmembrane region" description="Helical" evidence="1">
    <location>
        <begin position="221"/>
        <end position="238"/>
    </location>
</feature>
<evidence type="ECO:0000313" key="4">
    <source>
        <dbReference type="Proteomes" id="UP000622552"/>
    </source>
</evidence>
<feature type="transmembrane region" description="Helical" evidence="1">
    <location>
        <begin position="150"/>
        <end position="168"/>
    </location>
</feature>
<organism evidence="3 4">
    <name type="scientific">Longispora fulva</name>
    <dbReference type="NCBI Taxonomy" id="619741"/>
    <lineage>
        <taxon>Bacteria</taxon>
        <taxon>Bacillati</taxon>
        <taxon>Actinomycetota</taxon>
        <taxon>Actinomycetes</taxon>
        <taxon>Micromonosporales</taxon>
        <taxon>Micromonosporaceae</taxon>
        <taxon>Longispora</taxon>
    </lineage>
</organism>
<evidence type="ECO:0000313" key="3">
    <source>
        <dbReference type="EMBL" id="MBG6138011.1"/>
    </source>
</evidence>
<keyword evidence="4" id="KW-1185">Reference proteome</keyword>
<name>A0A8J7GHD7_9ACTN</name>
<protein>
    <recommendedName>
        <fullName evidence="2">DUF6311 domain-containing protein</fullName>
    </recommendedName>
</protein>
<feature type="domain" description="DUF6311" evidence="2">
    <location>
        <begin position="84"/>
        <end position="371"/>
    </location>
</feature>
<proteinExistence type="predicted"/>
<feature type="transmembrane region" description="Helical" evidence="1">
    <location>
        <begin position="348"/>
        <end position="369"/>
    </location>
</feature>
<dbReference type="EMBL" id="JADOUF010000001">
    <property type="protein sequence ID" value="MBG6138011.1"/>
    <property type="molecule type" value="Genomic_DNA"/>
</dbReference>
<sequence>MATLASNVDTRAESTDGQVDSGARRRRLFDVGAVLVYVLGAFYVTSRLWFDLHHRIQASNEQDHGFFQFVLTNAARSLVHLDNPLFSSQINVPDGVNMMANTSILGLAIPLAPVTLLFGVNVSYALLVMIALSATATAWYWLFSRHLVTSRAAAFVAALFCGFAPGFVSQANGHPNVAGQFMVPIILYWVAKLRTSERPWRTGIVLGLLITYQAFINEEVLLFIAITSLIMVLVFWVSRREEFRRIVKPGITGLAVAAGVALALLAYPLWFQFFGPQHYGAVPALSVTYYSDLGSYFSYASESIAGGPFRDRGLHAHPAEENAYFGWPLLILCLATTVLLWRNVLVRIAAAVALVFGSLSLGPMIKIYGHNTGLHSPFSLINEIPVLESIVPVRLAIMVIPALAVLVAIALDKVITSPTVSGAPRVLWYAGFAAALLPIMPTPLPARDVPPAPAFVTEGMWKQYVGPGDSVVTVPLANIGNLAAQRWSAQVNLDMPIAGGYFLGPALSDDPRARALYGQPSRPTSDLLNTEAWTGKSPVITDVDRRNIVADLKHWHAGVVILGDVKNKDILLPTMRELLGPPQFVGGVWMWDVRSMVKG</sequence>
<feature type="transmembrane region" description="Helical" evidence="1">
    <location>
        <begin position="389"/>
        <end position="411"/>
    </location>
</feature>
<accession>A0A8J7GHD7</accession>
<reference evidence="3" key="1">
    <citation type="submission" date="2020-11" db="EMBL/GenBank/DDBJ databases">
        <title>Sequencing the genomes of 1000 actinobacteria strains.</title>
        <authorList>
            <person name="Klenk H.-P."/>
        </authorList>
    </citation>
    <scope>NUCLEOTIDE SEQUENCE</scope>
    <source>
        <strain evidence="3">DSM 45356</strain>
    </source>
</reference>
<comment type="caution">
    <text evidence="3">The sequence shown here is derived from an EMBL/GenBank/DDBJ whole genome shotgun (WGS) entry which is preliminary data.</text>
</comment>
<keyword evidence="1" id="KW-1133">Transmembrane helix</keyword>
<evidence type="ECO:0000256" key="1">
    <source>
        <dbReference type="SAM" id="Phobius"/>
    </source>
</evidence>
<keyword evidence="1" id="KW-0472">Membrane</keyword>
<feature type="transmembrane region" description="Helical" evidence="1">
    <location>
        <begin position="31"/>
        <end position="50"/>
    </location>
</feature>
<gene>
    <name evidence="3" type="ORF">IW245_004205</name>
</gene>
<feature type="transmembrane region" description="Helical" evidence="1">
    <location>
        <begin position="423"/>
        <end position="440"/>
    </location>
</feature>
<feature type="transmembrane region" description="Helical" evidence="1">
    <location>
        <begin position="250"/>
        <end position="270"/>
    </location>
</feature>
<dbReference type="Pfam" id="PF19830">
    <property type="entry name" value="DUF6311"/>
    <property type="match status" value="1"/>
</dbReference>
<feature type="transmembrane region" description="Helical" evidence="1">
    <location>
        <begin position="98"/>
        <end position="118"/>
    </location>
</feature>
<dbReference type="InterPro" id="IPR046278">
    <property type="entry name" value="DUF6311"/>
</dbReference>
<feature type="transmembrane region" description="Helical" evidence="1">
    <location>
        <begin position="324"/>
        <end position="341"/>
    </location>
</feature>
<evidence type="ECO:0000259" key="2">
    <source>
        <dbReference type="Pfam" id="PF19830"/>
    </source>
</evidence>
<dbReference type="RefSeq" id="WP_197004814.1">
    <property type="nucleotide sequence ID" value="NZ_BONS01000017.1"/>
</dbReference>
<keyword evidence="1" id="KW-0812">Transmembrane</keyword>
<dbReference type="AlphaFoldDB" id="A0A8J7GHD7"/>